<dbReference type="STRING" id="188937.MA_2865"/>
<protein>
    <submittedName>
        <fullName evidence="1">Uncharacterized protein</fullName>
    </submittedName>
</protein>
<dbReference type="HOGENOM" id="CLU_1088237_0_0_2"/>
<gene>
    <name evidence="1" type="ordered locus">MA_2865</name>
</gene>
<dbReference type="InParanoid" id="Q8TM05"/>
<proteinExistence type="predicted"/>
<dbReference type="AlphaFoldDB" id="Q8TM05"/>
<sequence>MTTVLFAWGSHCVELSRFCRKGKIETFSVQQNQCIRYRSRIVHRELLERSTDFFQGFVHPYPEPHKTRPAESRVMAGPACSRALYVGVVFCSTPGTHAWKGGKGGVISQGPGEFFEFKDTGLNRFFSVFHYCFQVILELLFYSFVSRRFEAVFYEILADFPGKDIIGIPFNEKGPFVVCKHFFEFVHCRDEGGTDTAPVAIAAENTLQDSSIFYHDIFCGQESETFCTQLFCLFFQKPVVFIIYLHSLYSYDQGQ</sequence>
<reference evidence="1 2" key="1">
    <citation type="journal article" date="2002" name="Genome Res.">
        <title>The genome of Methanosarcina acetivorans reveals extensive metabolic and physiological diversity.</title>
        <authorList>
            <person name="Galagan J.E."/>
            <person name="Nusbaum C."/>
            <person name="Roy A."/>
            <person name="Endrizzi M.G."/>
            <person name="Macdonald P."/>
            <person name="FitzHugh W."/>
            <person name="Calvo S."/>
            <person name="Engels R."/>
            <person name="Smirnov S."/>
            <person name="Atnoor D."/>
            <person name="Brown A."/>
            <person name="Allen N."/>
            <person name="Naylor J."/>
            <person name="Stange-Thomann N."/>
            <person name="DeArellano K."/>
            <person name="Johnson R."/>
            <person name="Linton L."/>
            <person name="McEwan P."/>
            <person name="McKernan K."/>
            <person name="Talamas J."/>
            <person name="Tirrell A."/>
            <person name="Ye W."/>
            <person name="Zimmer A."/>
            <person name="Barber R.D."/>
            <person name="Cann I."/>
            <person name="Graham D.E."/>
            <person name="Grahame D.A."/>
            <person name="Guss A."/>
            <person name="Hedderich R."/>
            <person name="Ingram-Smith C."/>
            <person name="Kuettner C.H."/>
            <person name="Krzycki J.A."/>
            <person name="Leigh J.A."/>
            <person name="Li W."/>
            <person name="Liu J."/>
            <person name="Mukhopadhyay B."/>
            <person name="Reeve J.N."/>
            <person name="Smith K."/>
            <person name="Springer T.A."/>
            <person name="Umayam L.A."/>
            <person name="White O."/>
            <person name="White R.H."/>
            <person name="de Macario E.C."/>
            <person name="Ferry J.G."/>
            <person name="Jarrell K.F."/>
            <person name="Jing H."/>
            <person name="Macario A.J.L."/>
            <person name="Paulsen I."/>
            <person name="Pritchett M."/>
            <person name="Sowers K.R."/>
            <person name="Swanson R.V."/>
            <person name="Zinder S.H."/>
            <person name="Lander E."/>
            <person name="Metcalf W.W."/>
            <person name="Birren B."/>
        </authorList>
    </citation>
    <scope>NUCLEOTIDE SEQUENCE [LARGE SCALE GENOMIC DNA]</scope>
    <source>
        <strain evidence="2">ATCC 35395 / DSM 2834 / JCM 12185 / C2A</strain>
    </source>
</reference>
<name>Q8TM05_METAC</name>
<organism evidence="1 2">
    <name type="scientific">Methanosarcina acetivorans (strain ATCC 35395 / DSM 2834 / JCM 12185 / C2A)</name>
    <dbReference type="NCBI Taxonomy" id="188937"/>
    <lineage>
        <taxon>Archaea</taxon>
        <taxon>Methanobacteriati</taxon>
        <taxon>Methanobacteriota</taxon>
        <taxon>Stenosarchaea group</taxon>
        <taxon>Methanomicrobia</taxon>
        <taxon>Methanosarcinales</taxon>
        <taxon>Methanosarcinaceae</taxon>
        <taxon>Methanosarcina</taxon>
    </lineage>
</organism>
<evidence type="ECO:0000313" key="2">
    <source>
        <dbReference type="Proteomes" id="UP000002487"/>
    </source>
</evidence>
<dbReference type="EnsemblBacteria" id="AAM06244">
    <property type="protein sequence ID" value="AAM06244"/>
    <property type="gene ID" value="MA_2865"/>
</dbReference>
<dbReference type="KEGG" id="mac:MA_2865"/>
<keyword evidence="2" id="KW-1185">Reference proteome</keyword>
<evidence type="ECO:0000313" key="1">
    <source>
        <dbReference type="EMBL" id="AAM06244.1"/>
    </source>
</evidence>
<accession>Q8TM05</accession>
<dbReference type="EMBL" id="AE010299">
    <property type="protein sequence ID" value="AAM06244.1"/>
    <property type="molecule type" value="Genomic_DNA"/>
</dbReference>
<dbReference type="Proteomes" id="UP000002487">
    <property type="component" value="Chromosome"/>
</dbReference>